<feature type="region of interest" description="Disordered" evidence="9">
    <location>
        <begin position="1"/>
        <end position="26"/>
    </location>
</feature>
<keyword evidence="5" id="KW-0964">Secreted</keyword>
<evidence type="ECO:0000256" key="3">
    <source>
        <dbReference type="ARBA" id="ARBA00005600"/>
    </source>
</evidence>
<evidence type="ECO:0000256" key="5">
    <source>
        <dbReference type="ARBA" id="ARBA00022525"/>
    </source>
</evidence>
<gene>
    <name evidence="11" type="ORF">D623_10003987</name>
</gene>
<dbReference type="EMBL" id="KE162312">
    <property type="protein sequence ID" value="EPQ07747.1"/>
    <property type="molecule type" value="Genomic_DNA"/>
</dbReference>
<evidence type="ECO:0000256" key="7">
    <source>
        <dbReference type="ARBA" id="ARBA00023157"/>
    </source>
</evidence>
<dbReference type="GO" id="GO:0005576">
    <property type="term" value="C:extracellular region"/>
    <property type="evidence" value="ECO:0007669"/>
    <property type="project" value="UniProtKB-SubCell"/>
</dbReference>
<dbReference type="InterPro" id="IPR023412">
    <property type="entry name" value="RNaseA_domain"/>
</dbReference>
<organism evidence="11 12">
    <name type="scientific">Myotis brandtii</name>
    <name type="common">Brandt's bat</name>
    <dbReference type="NCBI Taxonomy" id="109478"/>
    <lineage>
        <taxon>Eukaryota</taxon>
        <taxon>Metazoa</taxon>
        <taxon>Chordata</taxon>
        <taxon>Craniata</taxon>
        <taxon>Vertebrata</taxon>
        <taxon>Euteleostomi</taxon>
        <taxon>Mammalia</taxon>
        <taxon>Eutheria</taxon>
        <taxon>Laurasiatheria</taxon>
        <taxon>Chiroptera</taxon>
        <taxon>Yangochiroptera</taxon>
        <taxon>Vespertilionidae</taxon>
        <taxon>Myotis</taxon>
    </lineage>
</organism>
<evidence type="ECO:0000256" key="2">
    <source>
        <dbReference type="ARBA" id="ARBA00004613"/>
    </source>
</evidence>
<evidence type="ECO:0000256" key="1">
    <source>
        <dbReference type="ARBA" id="ARBA00002915"/>
    </source>
</evidence>
<comment type="similarity">
    <text evidence="3">Belongs to the pancreatic ribonuclease family.</text>
</comment>
<accession>S7PI05</accession>
<dbReference type="Pfam" id="PF00074">
    <property type="entry name" value="RnaseA"/>
    <property type="match status" value="1"/>
</dbReference>
<dbReference type="InterPro" id="IPR001427">
    <property type="entry name" value="RNaseA"/>
</dbReference>
<dbReference type="Gene3D" id="3.10.130.10">
    <property type="entry name" value="Ribonuclease A-like domain"/>
    <property type="match status" value="2"/>
</dbReference>
<feature type="domain" description="Ribonuclease A-domain" evidence="10">
    <location>
        <begin position="298"/>
        <end position="415"/>
    </location>
</feature>
<evidence type="ECO:0000256" key="8">
    <source>
        <dbReference type="ARBA" id="ARBA00023180"/>
    </source>
</evidence>
<dbReference type="SUPFAM" id="SSF54076">
    <property type="entry name" value="RNase A-like"/>
    <property type="match status" value="2"/>
</dbReference>
<keyword evidence="7" id="KW-1015">Disulfide bond</keyword>
<sequence length="431" mass="49188">MDVGMPPRDQGPQHLQMLSRNRREHPRSEMEASLLLLCLGLILVGSSGNKMETIKEEFSEGEMQNDLAKSDQGTQTIEILMNVTLLYKNTSLGISKDITSSLSTFRRLHDSFSKGNSPGNDKECYNDIVIWRKVSEANGSCKLSNNFILGSMEVICRAPKTPSCKRGQNLGISCFESPDLVITMGQLTTGKQFPRILTLNLQNTDNQPTCSTWADIFVSFSWVFLVSLVTVKTNIHYGLAKSENMCTLLTSQSLPLLLLLLQPLPLQVLMLGKHDFYDEMDEKFKDYLGELYSTGPTRPPTKESFQKHVMLEPNYKLDYDYLCTHEILFRNIRNRAYCKKEHFFLYIAYEELQKTCHTKYVACKNGVRKCHKTKEQIEGAHCALKEGIHLPECRYETTYKKGYALITCRWQDDIGEIIPDYVNDILEIPGK</sequence>
<keyword evidence="8" id="KW-0325">Glycoprotein</keyword>
<dbReference type="GO" id="GO:0003676">
    <property type="term" value="F:nucleic acid binding"/>
    <property type="evidence" value="ECO:0007669"/>
    <property type="project" value="InterPro"/>
</dbReference>
<protein>
    <recommendedName>
        <fullName evidence="4">Inactive ribonuclease-like protein 9</fullName>
    </recommendedName>
</protein>
<evidence type="ECO:0000259" key="10">
    <source>
        <dbReference type="SMART" id="SM00092"/>
    </source>
</evidence>
<evidence type="ECO:0000313" key="12">
    <source>
        <dbReference type="Proteomes" id="UP000052978"/>
    </source>
</evidence>
<evidence type="ECO:0000256" key="6">
    <source>
        <dbReference type="ARBA" id="ARBA00022729"/>
    </source>
</evidence>
<evidence type="ECO:0000256" key="4">
    <source>
        <dbReference type="ARBA" id="ARBA00014966"/>
    </source>
</evidence>
<keyword evidence="6" id="KW-0732">Signal</keyword>
<dbReference type="PANTHER" id="PTHR11437:SF14">
    <property type="entry name" value="INACTIVE RIBONUCLEASE-LIKE PROTEIN 9"/>
    <property type="match status" value="1"/>
</dbReference>
<comment type="function">
    <text evidence="1">Does not exhibit any ribonuclease activity.</text>
</comment>
<keyword evidence="12" id="KW-1185">Reference proteome</keyword>
<comment type="subcellular location">
    <subcellularLocation>
        <location evidence="2">Secreted</location>
    </subcellularLocation>
</comment>
<dbReference type="AlphaFoldDB" id="S7PI05"/>
<dbReference type="GO" id="GO:0050830">
    <property type="term" value="P:defense response to Gram-positive bacterium"/>
    <property type="evidence" value="ECO:0007669"/>
    <property type="project" value="TreeGrafter"/>
</dbReference>
<dbReference type="Proteomes" id="UP000052978">
    <property type="component" value="Unassembled WGS sequence"/>
</dbReference>
<dbReference type="InterPro" id="IPR036816">
    <property type="entry name" value="RNaseA-like_dom_sf"/>
</dbReference>
<dbReference type="SMART" id="SM00092">
    <property type="entry name" value="RNAse_Pc"/>
    <property type="match status" value="1"/>
</dbReference>
<dbReference type="PANTHER" id="PTHR11437">
    <property type="entry name" value="RIBONUCLEASE"/>
    <property type="match status" value="1"/>
</dbReference>
<reference evidence="11 12" key="1">
    <citation type="journal article" date="2013" name="Nat. Commun.">
        <title>Genome analysis reveals insights into physiology and longevity of the Brandt's bat Myotis brandtii.</title>
        <authorList>
            <person name="Seim I."/>
            <person name="Fang X."/>
            <person name="Xiong Z."/>
            <person name="Lobanov A.V."/>
            <person name="Huang Z."/>
            <person name="Ma S."/>
            <person name="Feng Y."/>
            <person name="Turanov A.A."/>
            <person name="Zhu Y."/>
            <person name="Lenz T.L."/>
            <person name="Gerashchenko M.V."/>
            <person name="Fan D."/>
            <person name="Hee Yim S."/>
            <person name="Yao X."/>
            <person name="Jordan D."/>
            <person name="Xiong Y."/>
            <person name="Ma Y."/>
            <person name="Lyapunov A.N."/>
            <person name="Chen G."/>
            <person name="Kulakova O.I."/>
            <person name="Sun Y."/>
            <person name="Lee S.G."/>
            <person name="Bronson R.T."/>
            <person name="Moskalev A.A."/>
            <person name="Sunyaev S.R."/>
            <person name="Zhang G."/>
            <person name="Krogh A."/>
            <person name="Wang J."/>
            <person name="Gladyshev V.N."/>
        </authorList>
    </citation>
    <scope>NUCLEOTIDE SEQUENCE [LARGE SCALE GENOMIC DNA]</scope>
</reference>
<proteinExistence type="inferred from homology"/>
<evidence type="ECO:0000256" key="9">
    <source>
        <dbReference type="SAM" id="MobiDB-lite"/>
    </source>
</evidence>
<dbReference type="eggNOG" id="ENOG502TDU6">
    <property type="taxonomic scope" value="Eukaryota"/>
</dbReference>
<name>S7PI05_MYOBR</name>
<evidence type="ECO:0000313" key="11">
    <source>
        <dbReference type="EMBL" id="EPQ07747.1"/>
    </source>
</evidence>